<dbReference type="AlphaFoldDB" id="A0A6C2UBL5"/>
<keyword evidence="2" id="KW-0479">Metal-binding</keyword>
<dbReference type="InterPro" id="IPR050738">
    <property type="entry name" value="Sulfatase"/>
</dbReference>
<reference evidence="6 7" key="1">
    <citation type="submission" date="2019-04" db="EMBL/GenBank/DDBJ databases">
        <authorList>
            <person name="Van Vliet M D."/>
        </authorList>
    </citation>
    <scope>NUCLEOTIDE SEQUENCE [LARGE SCALE GENOMIC DNA]</scope>
    <source>
        <strain evidence="6 7">F1</strain>
    </source>
</reference>
<comment type="similarity">
    <text evidence="1">Belongs to the sulfatase family.</text>
</comment>
<keyword evidence="3" id="KW-0378">Hydrolase</keyword>
<feature type="domain" description="Sulfatase N-terminal" evidence="5">
    <location>
        <begin position="28"/>
        <end position="360"/>
    </location>
</feature>
<dbReference type="Gene3D" id="3.40.720.10">
    <property type="entry name" value="Alkaline Phosphatase, subunit A"/>
    <property type="match status" value="1"/>
</dbReference>
<evidence type="ECO:0000256" key="2">
    <source>
        <dbReference type="ARBA" id="ARBA00022723"/>
    </source>
</evidence>
<evidence type="ECO:0000313" key="6">
    <source>
        <dbReference type="EMBL" id="VGO17562.1"/>
    </source>
</evidence>
<evidence type="ECO:0000256" key="1">
    <source>
        <dbReference type="ARBA" id="ARBA00008779"/>
    </source>
</evidence>
<protein>
    <submittedName>
        <fullName evidence="6">Arylsulfatase</fullName>
    </submittedName>
</protein>
<proteinExistence type="inferred from homology"/>
<dbReference type="GO" id="GO:0046872">
    <property type="term" value="F:metal ion binding"/>
    <property type="evidence" value="ECO:0007669"/>
    <property type="project" value="UniProtKB-KW"/>
</dbReference>
<gene>
    <name evidence="6" type="primary">atsA_277</name>
    <name evidence="6" type="ORF">PDESU_06159</name>
</gene>
<dbReference type="Proteomes" id="UP000366872">
    <property type="component" value="Unassembled WGS sequence"/>
</dbReference>
<dbReference type="GO" id="GO:0004065">
    <property type="term" value="F:arylsulfatase activity"/>
    <property type="evidence" value="ECO:0007669"/>
    <property type="project" value="TreeGrafter"/>
</dbReference>
<dbReference type="EMBL" id="CAAHFG010000004">
    <property type="protein sequence ID" value="VGO17562.1"/>
    <property type="molecule type" value="Genomic_DNA"/>
</dbReference>
<organism evidence="6 7">
    <name type="scientific">Pontiella desulfatans</name>
    <dbReference type="NCBI Taxonomy" id="2750659"/>
    <lineage>
        <taxon>Bacteria</taxon>
        <taxon>Pseudomonadati</taxon>
        <taxon>Kiritimatiellota</taxon>
        <taxon>Kiritimatiellia</taxon>
        <taxon>Kiritimatiellales</taxon>
        <taxon>Pontiellaceae</taxon>
        <taxon>Pontiella</taxon>
    </lineage>
</organism>
<dbReference type="PROSITE" id="PS00149">
    <property type="entry name" value="SULFATASE_2"/>
    <property type="match status" value="1"/>
</dbReference>
<name>A0A6C2UBL5_PONDE</name>
<dbReference type="Pfam" id="PF00884">
    <property type="entry name" value="Sulfatase"/>
    <property type="match status" value="1"/>
</dbReference>
<evidence type="ECO:0000259" key="5">
    <source>
        <dbReference type="Pfam" id="PF00884"/>
    </source>
</evidence>
<evidence type="ECO:0000256" key="3">
    <source>
        <dbReference type="ARBA" id="ARBA00022801"/>
    </source>
</evidence>
<dbReference type="InterPro" id="IPR024607">
    <property type="entry name" value="Sulfatase_CS"/>
</dbReference>
<evidence type="ECO:0000313" key="7">
    <source>
        <dbReference type="Proteomes" id="UP000366872"/>
    </source>
</evidence>
<dbReference type="PANTHER" id="PTHR42693:SF53">
    <property type="entry name" value="ENDO-4-O-SULFATASE"/>
    <property type="match status" value="1"/>
</dbReference>
<dbReference type="InterPro" id="IPR017850">
    <property type="entry name" value="Alkaline_phosphatase_core_sf"/>
</dbReference>
<keyword evidence="4" id="KW-0106">Calcium</keyword>
<dbReference type="InterPro" id="IPR000917">
    <property type="entry name" value="Sulfatase_N"/>
</dbReference>
<evidence type="ECO:0000256" key="4">
    <source>
        <dbReference type="ARBA" id="ARBA00022837"/>
    </source>
</evidence>
<dbReference type="Gene3D" id="3.30.1120.10">
    <property type="match status" value="1"/>
</dbReference>
<dbReference type="PANTHER" id="PTHR42693">
    <property type="entry name" value="ARYLSULFATASE FAMILY MEMBER"/>
    <property type="match status" value="1"/>
</dbReference>
<keyword evidence="7" id="KW-1185">Reference proteome</keyword>
<dbReference type="SUPFAM" id="SSF53649">
    <property type="entry name" value="Alkaline phosphatase-like"/>
    <property type="match status" value="1"/>
</dbReference>
<sequence>MEMDMRRVFGVLAVVVAVVAPAFSAEKPNFLVILADDLGYQDVGFTGSKEIFTPRLDALAANGMVCNNGYVTHPYCGPSRAGLMSGRYQARFGLEINITYSPYDLHSGFPLTEKTIAERMKPAGYRTGIIGKWHLGAAQPFHPNSRGFDHFYGFLSGGHSYFPENTTTAYPLLLENGNPHYSANEGCYLPLMRNNQAGEFNEYLTTALSREAAGFVTQGDEPFFLYLAYNAPHGPLEAPKKTIDQYAHIKDKRRRTYAVMIDEMDRGIGMVVDALKQSGKLENTLIFFLSDNGGVTSKPGHENENYSNNGPFRKGKGSMHEGGSHVPFLVHWPKGIKKPGTFDGLVSSLDIAATAVALGGGDTSGHALEGVNLEPYLSGKKKGSPHDALFWRIKDGVSWCVRTPTGKYLQENWGSDIVGLYDMANDPYESTNLMGKAPEKRAELAKLWNDWNAGNSANVLLQAGDYQKKRLQMYGELHRELQEKARKTKPVVIQ</sequence>
<accession>A0A6C2UBL5</accession>